<feature type="chain" id="PRO_5043461815" evidence="1">
    <location>
        <begin position="17"/>
        <end position="62"/>
    </location>
</feature>
<evidence type="ECO:0000313" key="2">
    <source>
        <dbReference type="EMBL" id="GKV31097.1"/>
    </source>
</evidence>
<feature type="signal peptide" evidence="1">
    <location>
        <begin position="1"/>
        <end position="16"/>
    </location>
</feature>
<dbReference type="EMBL" id="BPVZ01000090">
    <property type="protein sequence ID" value="GKV31097.1"/>
    <property type="molecule type" value="Genomic_DNA"/>
</dbReference>
<proteinExistence type="predicted"/>
<evidence type="ECO:0000256" key="1">
    <source>
        <dbReference type="SAM" id="SignalP"/>
    </source>
</evidence>
<sequence length="62" mass="7137">MPVLLLLSYMLAVSRRHQTSVIDLNFSFTFLCHPFRISLCINAFLKELRMKVTCTGIDNCTL</sequence>
<protein>
    <submittedName>
        <fullName evidence="2">Uncharacterized protein</fullName>
    </submittedName>
</protein>
<comment type="caution">
    <text evidence="2">The sequence shown here is derived from an EMBL/GenBank/DDBJ whole genome shotgun (WGS) entry which is preliminary data.</text>
</comment>
<gene>
    <name evidence="2" type="ORF">SLEP1_g39834</name>
</gene>
<accession>A0AAV5L1V2</accession>
<name>A0AAV5L1V2_9ROSI</name>
<dbReference type="Proteomes" id="UP001054252">
    <property type="component" value="Unassembled WGS sequence"/>
</dbReference>
<dbReference type="AlphaFoldDB" id="A0AAV5L1V2"/>
<organism evidence="2 3">
    <name type="scientific">Rubroshorea leprosula</name>
    <dbReference type="NCBI Taxonomy" id="152421"/>
    <lineage>
        <taxon>Eukaryota</taxon>
        <taxon>Viridiplantae</taxon>
        <taxon>Streptophyta</taxon>
        <taxon>Embryophyta</taxon>
        <taxon>Tracheophyta</taxon>
        <taxon>Spermatophyta</taxon>
        <taxon>Magnoliopsida</taxon>
        <taxon>eudicotyledons</taxon>
        <taxon>Gunneridae</taxon>
        <taxon>Pentapetalae</taxon>
        <taxon>rosids</taxon>
        <taxon>malvids</taxon>
        <taxon>Malvales</taxon>
        <taxon>Dipterocarpaceae</taxon>
        <taxon>Rubroshorea</taxon>
    </lineage>
</organism>
<reference evidence="2 3" key="1">
    <citation type="journal article" date="2021" name="Commun. Biol.">
        <title>The genome of Shorea leprosula (Dipterocarpaceae) highlights the ecological relevance of drought in aseasonal tropical rainforests.</title>
        <authorList>
            <person name="Ng K.K.S."/>
            <person name="Kobayashi M.J."/>
            <person name="Fawcett J.A."/>
            <person name="Hatakeyama M."/>
            <person name="Paape T."/>
            <person name="Ng C.H."/>
            <person name="Ang C.C."/>
            <person name="Tnah L.H."/>
            <person name="Lee C.T."/>
            <person name="Nishiyama T."/>
            <person name="Sese J."/>
            <person name="O'Brien M.J."/>
            <person name="Copetti D."/>
            <person name="Mohd Noor M.I."/>
            <person name="Ong R.C."/>
            <person name="Putra M."/>
            <person name="Sireger I.Z."/>
            <person name="Indrioko S."/>
            <person name="Kosugi Y."/>
            <person name="Izuno A."/>
            <person name="Isagi Y."/>
            <person name="Lee S.L."/>
            <person name="Shimizu K.K."/>
        </authorList>
    </citation>
    <scope>NUCLEOTIDE SEQUENCE [LARGE SCALE GENOMIC DNA]</scope>
    <source>
        <strain evidence="2">214</strain>
    </source>
</reference>
<keyword evidence="3" id="KW-1185">Reference proteome</keyword>
<keyword evidence="1" id="KW-0732">Signal</keyword>
<evidence type="ECO:0000313" key="3">
    <source>
        <dbReference type="Proteomes" id="UP001054252"/>
    </source>
</evidence>